<dbReference type="InterPro" id="IPR019734">
    <property type="entry name" value="TPR_rpt"/>
</dbReference>
<evidence type="ECO:0000259" key="6">
    <source>
        <dbReference type="Pfam" id="PF23914"/>
    </source>
</evidence>
<feature type="domain" description="Cytochrome c-type biogenesis protein H TPR" evidence="6">
    <location>
        <begin position="55"/>
        <end position="208"/>
    </location>
</feature>
<dbReference type="Pfam" id="PF23914">
    <property type="entry name" value="TPR_CcmH_CycH"/>
    <property type="match status" value="1"/>
</dbReference>
<dbReference type="PANTHER" id="PTHR47870">
    <property type="entry name" value="CYTOCHROME C-TYPE BIOGENESIS PROTEIN CCMH"/>
    <property type="match status" value="1"/>
</dbReference>
<feature type="transmembrane region" description="Helical" evidence="5">
    <location>
        <begin position="27"/>
        <end position="47"/>
    </location>
</feature>
<dbReference type="Proteomes" id="UP000295496">
    <property type="component" value="Unassembled WGS sequence"/>
</dbReference>
<protein>
    <submittedName>
        <fullName evidence="7">Cytochrome c-type biogenesis protein CcmH/NrfG</fullName>
    </submittedName>
</protein>
<keyword evidence="2" id="KW-0201">Cytochrome c-type biogenesis</keyword>
<dbReference type="PANTHER" id="PTHR47870:SF1">
    <property type="entry name" value="CYTOCHROME C-TYPE BIOGENESIS PROTEIN CCMH"/>
    <property type="match status" value="1"/>
</dbReference>
<sequence length="229" mass="26433">MMWLIIGLLTLLVALIGFYPLLKNNKLYFVSGFLVLGIIAGLSYFHLGAWQAQTMLDKTADKLPYFYERIEEQESKPLSEQEMQQFAIGLRLKVQQTPNDDQRWFLLGQLGMALGDGKLALDSYAKAHQIKPDDIDYKLAYARILMFSDDVTDKNQGETLLKQVIRQDHSNLDALSLLAFRYFEQQDYKMAIVSWSMMLKLMPENDPKRDLLERSIRSARDALEELQGK</sequence>
<evidence type="ECO:0000256" key="5">
    <source>
        <dbReference type="SAM" id="Phobius"/>
    </source>
</evidence>
<feature type="repeat" description="TPR" evidence="4">
    <location>
        <begin position="172"/>
        <end position="205"/>
    </location>
</feature>
<dbReference type="InterPro" id="IPR051263">
    <property type="entry name" value="C-type_cytochrome_biogenesis"/>
</dbReference>
<keyword evidence="5" id="KW-0472">Membrane</keyword>
<reference evidence="7 8" key="1">
    <citation type="submission" date="2019-03" db="EMBL/GenBank/DDBJ databases">
        <title>Genomic Encyclopedia of Type Strains, Phase IV (KMG-IV): sequencing the most valuable type-strain genomes for metagenomic binning, comparative biology and taxonomic classification.</title>
        <authorList>
            <person name="Goeker M."/>
        </authorList>
    </citation>
    <scope>NUCLEOTIDE SEQUENCE [LARGE SCALE GENOMIC DNA]</scope>
    <source>
        <strain evidence="7 8">DSM 10053</strain>
    </source>
</reference>
<dbReference type="AlphaFoldDB" id="A0A4R1KT56"/>
<accession>A0A4R1KT56</accession>
<dbReference type="GO" id="GO:0017004">
    <property type="term" value="P:cytochrome complex assembly"/>
    <property type="evidence" value="ECO:0007669"/>
    <property type="project" value="UniProtKB-KW"/>
</dbReference>
<keyword evidence="5" id="KW-1133">Transmembrane helix</keyword>
<feature type="repeat" description="TPR" evidence="4">
    <location>
        <begin position="101"/>
        <end position="134"/>
    </location>
</feature>
<keyword evidence="1" id="KW-0677">Repeat</keyword>
<dbReference type="RefSeq" id="WP_132302238.1">
    <property type="nucleotide sequence ID" value="NZ_CP170642.1"/>
</dbReference>
<dbReference type="EMBL" id="SMGJ01000005">
    <property type="protein sequence ID" value="TCK68306.1"/>
    <property type="molecule type" value="Genomic_DNA"/>
</dbReference>
<dbReference type="InterPro" id="IPR056413">
    <property type="entry name" value="TPR_CcmH_CycH"/>
</dbReference>
<comment type="caution">
    <text evidence="7">The sequence shown here is derived from an EMBL/GenBank/DDBJ whole genome shotgun (WGS) entry which is preliminary data.</text>
</comment>
<dbReference type="SUPFAM" id="SSF48452">
    <property type="entry name" value="TPR-like"/>
    <property type="match status" value="1"/>
</dbReference>
<dbReference type="PROSITE" id="PS50005">
    <property type="entry name" value="TPR"/>
    <property type="match status" value="2"/>
</dbReference>
<dbReference type="Gene3D" id="1.25.40.10">
    <property type="entry name" value="Tetratricopeptide repeat domain"/>
    <property type="match status" value="1"/>
</dbReference>
<dbReference type="GO" id="GO:0005886">
    <property type="term" value="C:plasma membrane"/>
    <property type="evidence" value="ECO:0007669"/>
    <property type="project" value="TreeGrafter"/>
</dbReference>
<gene>
    <name evidence="7" type="ORF">EV692_1636</name>
</gene>
<keyword evidence="3 4" id="KW-0802">TPR repeat</keyword>
<evidence type="ECO:0000256" key="1">
    <source>
        <dbReference type="ARBA" id="ARBA00022737"/>
    </source>
</evidence>
<organism evidence="7 8">
    <name type="scientific">Lonepinella koalarum</name>
    <dbReference type="NCBI Taxonomy" id="53417"/>
    <lineage>
        <taxon>Bacteria</taxon>
        <taxon>Pseudomonadati</taxon>
        <taxon>Pseudomonadota</taxon>
        <taxon>Gammaproteobacteria</taxon>
        <taxon>Pasteurellales</taxon>
        <taxon>Pasteurellaceae</taxon>
        <taxon>Lonepinella</taxon>
    </lineage>
</organism>
<proteinExistence type="predicted"/>
<dbReference type="InterPro" id="IPR011990">
    <property type="entry name" value="TPR-like_helical_dom_sf"/>
</dbReference>
<evidence type="ECO:0000256" key="3">
    <source>
        <dbReference type="ARBA" id="ARBA00022803"/>
    </source>
</evidence>
<name>A0A4R1KT56_9PAST</name>
<evidence type="ECO:0000256" key="2">
    <source>
        <dbReference type="ARBA" id="ARBA00022748"/>
    </source>
</evidence>
<keyword evidence="5" id="KW-0812">Transmembrane</keyword>
<evidence type="ECO:0000256" key="4">
    <source>
        <dbReference type="PROSITE-ProRule" id="PRU00339"/>
    </source>
</evidence>
<evidence type="ECO:0000313" key="7">
    <source>
        <dbReference type="EMBL" id="TCK68306.1"/>
    </source>
</evidence>
<keyword evidence="8" id="KW-1185">Reference proteome</keyword>
<evidence type="ECO:0000313" key="8">
    <source>
        <dbReference type="Proteomes" id="UP000295496"/>
    </source>
</evidence>